<dbReference type="InterPro" id="IPR003594">
    <property type="entry name" value="HATPase_dom"/>
</dbReference>
<reference evidence="11" key="1">
    <citation type="submission" date="2018-10" db="EMBL/GenBank/DDBJ databases">
        <authorList>
            <person name="Vincent A.T."/>
            <person name="Schiettekatte O."/>
            <person name="Bourhy P."/>
            <person name="Veyrier F.J."/>
            <person name="Picardeau M."/>
        </authorList>
    </citation>
    <scope>NUCLEOTIDE SEQUENCE</scope>
    <source>
        <strain evidence="11">201702690</strain>
    </source>
</reference>
<keyword evidence="3 6" id="KW-0597">Phosphoprotein</keyword>
<dbReference type="Pfam" id="PF01584">
    <property type="entry name" value="CheW"/>
    <property type="match status" value="2"/>
</dbReference>
<dbReference type="GO" id="GO:0000155">
    <property type="term" value="F:phosphorelay sensor kinase activity"/>
    <property type="evidence" value="ECO:0007669"/>
    <property type="project" value="InterPro"/>
</dbReference>
<keyword evidence="5" id="KW-0418">Kinase</keyword>
<feature type="domain" description="HPt" evidence="9">
    <location>
        <begin position="1"/>
        <end position="104"/>
    </location>
</feature>
<dbReference type="Proteomes" id="UP000297273">
    <property type="component" value="Unassembled WGS sequence"/>
</dbReference>
<comment type="caution">
    <text evidence="10">The sequence shown here is derived from an EMBL/GenBank/DDBJ whole genome shotgun (WGS) entry which is preliminary data.</text>
</comment>
<evidence type="ECO:0000256" key="5">
    <source>
        <dbReference type="ARBA" id="ARBA00022777"/>
    </source>
</evidence>
<dbReference type="Gene3D" id="1.20.120.160">
    <property type="entry name" value="HPT domain"/>
    <property type="match status" value="1"/>
</dbReference>
<dbReference type="Pfam" id="PF02895">
    <property type="entry name" value="H-kinase_dim"/>
    <property type="match status" value="1"/>
</dbReference>
<dbReference type="SMART" id="SM01231">
    <property type="entry name" value="H-kinase_dim"/>
    <property type="match status" value="1"/>
</dbReference>
<dbReference type="Pfam" id="PF01627">
    <property type="entry name" value="Hpt"/>
    <property type="match status" value="1"/>
</dbReference>
<keyword evidence="4" id="KW-0808">Transferase</keyword>
<dbReference type="PROSITE" id="PS50851">
    <property type="entry name" value="CHEW"/>
    <property type="match status" value="2"/>
</dbReference>
<dbReference type="InterPro" id="IPR004105">
    <property type="entry name" value="CheA-like_dim"/>
</dbReference>
<dbReference type="GO" id="GO:0006935">
    <property type="term" value="P:chemotaxis"/>
    <property type="evidence" value="ECO:0007669"/>
    <property type="project" value="InterPro"/>
</dbReference>
<evidence type="ECO:0000259" key="9">
    <source>
        <dbReference type="PROSITE" id="PS50894"/>
    </source>
</evidence>
<evidence type="ECO:0000256" key="6">
    <source>
        <dbReference type="PROSITE-ProRule" id="PRU00110"/>
    </source>
</evidence>
<gene>
    <name evidence="10" type="ORF">EHO57_04550</name>
    <name evidence="11" type="ORF">EHQ53_13565</name>
</gene>
<dbReference type="Gene3D" id="1.10.287.560">
    <property type="entry name" value="Histidine kinase CheA-like, homodimeric domain"/>
    <property type="match status" value="1"/>
</dbReference>
<dbReference type="InterPro" id="IPR008207">
    <property type="entry name" value="Sig_transdc_His_kin_Hpt_dom"/>
</dbReference>
<dbReference type="Gene3D" id="2.40.50.180">
    <property type="entry name" value="CheA-289, Domain 4"/>
    <property type="match status" value="1"/>
</dbReference>
<evidence type="ECO:0000313" key="10">
    <source>
        <dbReference type="EMBL" id="TGK02606.1"/>
    </source>
</evidence>
<evidence type="ECO:0000256" key="1">
    <source>
        <dbReference type="ARBA" id="ARBA00000085"/>
    </source>
</evidence>
<dbReference type="Gene3D" id="2.30.30.40">
    <property type="entry name" value="SH3 Domains"/>
    <property type="match status" value="1"/>
</dbReference>
<dbReference type="InterPro" id="IPR036890">
    <property type="entry name" value="HATPase_C_sf"/>
</dbReference>
<evidence type="ECO:0000313" key="11">
    <source>
        <dbReference type="EMBL" id="TGL40193.1"/>
    </source>
</evidence>
<feature type="modified residue" description="Phosphohistidine" evidence="6">
    <location>
        <position position="47"/>
    </location>
</feature>
<dbReference type="InterPro" id="IPR036097">
    <property type="entry name" value="HisK_dim/P_sf"/>
</dbReference>
<evidence type="ECO:0000256" key="4">
    <source>
        <dbReference type="ARBA" id="ARBA00022679"/>
    </source>
</evidence>
<dbReference type="InterPro" id="IPR051315">
    <property type="entry name" value="Bact_Chemotaxis_CheA"/>
</dbReference>
<dbReference type="GO" id="GO:0005737">
    <property type="term" value="C:cytoplasm"/>
    <property type="evidence" value="ECO:0007669"/>
    <property type="project" value="InterPro"/>
</dbReference>
<dbReference type="InterPro" id="IPR036061">
    <property type="entry name" value="CheW-like_dom_sf"/>
</dbReference>
<reference evidence="10 13" key="2">
    <citation type="journal article" date="2019" name="PLoS Negl. Trop. Dis.">
        <title>Revisiting the worldwide diversity of Leptospira species in the environment.</title>
        <authorList>
            <person name="Vincent A.T."/>
            <person name="Schiettekatte O."/>
            <person name="Bourhy P."/>
            <person name="Veyrier F.J."/>
            <person name="Picardeau M."/>
        </authorList>
    </citation>
    <scope>NUCLEOTIDE SEQUENCE [LARGE SCALE GENOMIC DNA]</scope>
    <source>
        <strain evidence="11">201702690</strain>
        <strain evidence="10 13">SSW18</strain>
    </source>
</reference>
<dbReference type="SMART" id="SM00260">
    <property type="entry name" value="CheW"/>
    <property type="match status" value="2"/>
</dbReference>
<evidence type="ECO:0000256" key="2">
    <source>
        <dbReference type="ARBA" id="ARBA00012438"/>
    </source>
</evidence>
<feature type="domain" description="CheW-like" evidence="8">
    <location>
        <begin position="705"/>
        <end position="836"/>
    </location>
</feature>
<dbReference type="SUPFAM" id="SSF47226">
    <property type="entry name" value="Histidine-containing phosphotransfer domain, HPT domain"/>
    <property type="match status" value="1"/>
</dbReference>
<evidence type="ECO:0000259" key="8">
    <source>
        <dbReference type="PROSITE" id="PS50851"/>
    </source>
</evidence>
<proteinExistence type="predicted"/>
<dbReference type="InterPro" id="IPR037006">
    <property type="entry name" value="CheA-like_homodim_sf"/>
</dbReference>
<dbReference type="InterPro" id="IPR002545">
    <property type="entry name" value="CheW-lke_dom"/>
</dbReference>
<accession>A0A5F1ZRQ9</accession>
<evidence type="ECO:0000256" key="3">
    <source>
        <dbReference type="ARBA" id="ARBA00022553"/>
    </source>
</evidence>
<dbReference type="PANTHER" id="PTHR43395:SF1">
    <property type="entry name" value="CHEMOTAXIS PROTEIN CHEA"/>
    <property type="match status" value="1"/>
</dbReference>
<dbReference type="PROSITE" id="PS50109">
    <property type="entry name" value="HIS_KIN"/>
    <property type="match status" value="1"/>
</dbReference>
<dbReference type="SMART" id="SM00387">
    <property type="entry name" value="HATPase_c"/>
    <property type="match status" value="1"/>
</dbReference>
<evidence type="ECO:0000313" key="12">
    <source>
        <dbReference type="Proteomes" id="UP000297273"/>
    </source>
</evidence>
<dbReference type="RefSeq" id="WP_135646306.1">
    <property type="nucleotide sequence ID" value="NZ_RQER01000004.1"/>
</dbReference>
<feature type="domain" description="Histidine kinase" evidence="7">
    <location>
        <begin position="299"/>
        <end position="549"/>
    </location>
</feature>
<dbReference type="SMART" id="SM00073">
    <property type="entry name" value="HPT"/>
    <property type="match status" value="1"/>
</dbReference>
<evidence type="ECO:0000313" key="13">
    <source>
        <dbReference type="Proteomes" id="UP000297946"/>
    </source>
</evidence>
<dbReference type="SUPFAM" id="SSF55874">
    <property type="entry name" value="ATPase domain of HSP90 chaperone/DNA topoisomerase II/histidine kinase"/>
    <property type="match status" value="1"/>
</dbReference>
<dbReference type="EMBL" id="RQGC01000008">
    <property type="protein sequence ID" value="TGL40193.1"/>
    <property type="molecule type" value="Genomic_DNA"/>
</dbReference>
<keyword evidence="12" id="KW-1185">Reference proteome</keyword>
<dbReference type="PANTHER" id="PTHR43395">
    <property type="entry name" value="SENSOR HISTIDINE KINASE CHEA"/>
    <property type="match status" value="1"/>
</dbReference>
<dbReference type="OrthoDB" id="9803176at2"/>
<dbReference type="SUPFAM" id="SSF47384">
    <property type="entry name" value="Homodimeric domain of signal transducing histidine kinase"/>
    <property type="match status" value="1"/>
</dbReference>
<dbReference type="InterPro" id="IPR005467">
    <property type="entry name" value="His_kinase_dom"/>
</dbReference>
<dbReference type="SUPFAM" id="SSF50341">
    <property type="entry name" value="CheW-like"/>
    <property type="match status" value="2"/>
</dbReference>
<protein>
    <recommendedName>
        <fullName evidence="2">histidine kinase</fullName>
        <ecNumber evidence="2">2.7.13.3</ecNumber>
    </recommendedName>
</protein>
<comment type="catalytic activity">
    <reaction evidence="1">
        <text>ATP + protein L-histidine = ADP + protein N-phospho-L-histidine.</text>
        <dbReference type="EC" id="2.7.13.3"/>
    </reaction>
</comment>
<dbReference type="InterPro" id="IPR036641">
    <property type="entry name" value="HPT_dom_sf"/>
</dbReference>
<dbReference type="AlphaFoldDB" id="A0A5F1ZRQ9"/>
<sequence>MEVDYENLLKDYLVETRELMDIAEESVLELEKEYHPDRMNSLFRAIHTIKGNSAIFNLPSITNLAHSFENLLNIKRKTETKPSSEEISLYLRCLDMLKELNEQQGNVDTKEVDELISKIEGFLLTPETKKEEDAKPAFGFFSLPKKKKTAPIENGDVSFKDGKILIPKRYLEIAEQEHLSLFLVKFLSKGSESKNGSVPVDTLLKFAKILSHGPFVNGSASSDSSNGSHKNVDYALLLHSGERETLLKNSPIRLLSASTIFKFEEKEDRTSSSPVQATQKEEAASNLVSSIVSKQKEMPAETYLKIPLHLLDHMINLAGETIIVRNQLLQRIESYDDPSLLSIVRNLSQLITSSQESVMRTRLQKLETLYKRIPRLIHDLENTTGKEIDLVLEGGEVELDKNIIDSISDPITHMIRNAVDHGIESPKERLAEGKSRRGKVLLSASLRGGNVILKVEDDGKGLSYERIKAKALEKNLFSQEEILRKSQEELSELIFTPGFSTAKSVSSTSGRGVGMDVVKMNFQKAGGTVSITSQEGRGTCVTASLPQTLSIINCQMVRISGMLFAIPQQNISELILTDRKMISYVENKQVYQLRGHLLPLIEMGKELGLSASDSEVTENKYVVVVHTEKHRFGLLVEEIENPEEIVVKPLSKDLAKINLYTGAAILGDGNVALILDISGISKFLKLQANIKDELRSNQLVKDSSKAHYLLFSVGPQLFATDSSLVIRIEQIDPQNFEKILDRELIQYRGEVIELCRLDRYFRIQCKDHASERTMILVHTGKGKKGILVHEIHNVIEEIGAFTKNEDQSSGEIGSGIVSGQTVIVIDPVRMLDEIKNTSSRREITSEQVYE</sequence>
<evidence type="ECO:0000259" key="7">
    <source>
        <dbReference type="PROSITE" id="PS50109"/>
    </source>
</evidence>
<dbReference type="FunFam" id="3.30.565.10:FF:000016">
    <property type="entry name" value="Chemotaxis protein CheA, putative"/>
    <property type="match status" value="1"/>
</dbReference>
<name>A0A5F1ZRQ9_9LEPT</name>
<dbReference type="Gene3D" id="3.30.565.10">
    <property type="entry name" value="Histidine kinase-like ATPase, C-terminal domain"/>
    <property type="match status" value="1"/>
</dbReference>
<dbReference type="Pfam" id="PF02518">
    <property type="entry name" value="HATPase_c"/>
    <property type="match status" value="1"/>
</dbReference>
<dbReference type="InterPro" id="IPR004358">
    <property type="entry name" value="Sig_transdc_His_kin-like_C"/>
</dbReference>
<dbReference type="EMBL" id="RQER01000004">
    <property type="protein sequence ID" value="TGK02606.1"/>
    <property type="molecule type" value="Genomic_DNA"/>
</dbReference>
<dbReference type="CDD" id="cd00088">
    <property type="entry name" value="HPT"/>
    <property type="match status" value="1"/>
</dbReference>
<dbReference type="PRINTS" id="PR00344">
    <property type="entry name" value="BCTRLSENSOR"/>
</dbReference>
<dbReference type="EC" id="2.7.13.3" evidence="2"/>
<dbReference type="PROSITE" id="PS50894">
    <property type="entry name" value="HPT"/>
    <property type="match status" value="1"/>
</dbReference>
<feature type="domain" description="CheW-like" evidence="8">
    <location>
        <begin position="551"/>
        <end position="686"/>
    </location>
</feature>
<organism evidence="10 13">
    <name type="scientific">Leptospira langatensis</name>
    <dbReference type="NCBI Taxonomy" id="2484983"/>
    <lineage>
        <taxon>Bacteria</taxon>
        <taxon>Pseudomonadati</taxon>
        <taxon>Spirochaetota</taxon>
        <taxon>Spirochaetia</taxon>
        <taxon>Leptospirales</taxon>
        <taxon>Leptospiraceae</taxon>
        <taxon>Leptospira</taxon>
    </lineage>
</organism>
<dbReference type="Proteomes" id="UP000297946">
    <property type="component" value="Unassembled WGS sequence"/>
</dbReference>